<dbReference type="OrthoDB" id="98874at2"/>
<dbReference type="EMBL" id="NFHB01000010">
    <property type="protein sequence ID" value="OUN02008.1"/>
    <property type="molecule type" value="Genomic_DNA"/>
</dbReference>
<organism evidence="3 4">
    <name type="scientific">Alistipes onderdonkii</name>
    <dbReference type="NCBI Taxonomy" id="328813"/>
    <lineage>
        <taxon>Bacteria</taxon>
        <taxon>Pseudomonadati</taxon>
        <taxon>Bacteroidota</taxon>
        <taxon>Bacteroidia</taxon>
        <taxon>Bacteroidales</taxon>
        <taxon>Rikenellaceae</taxon>
        <taxon>Alistipes</taxon>
    </lineage>
</organism>
<evidence type="ECO:0000259" key="2">
    <source>
        <dbReference type="Pfam" id="PF12969"/>
    </source>
</evidence>
<dbReference type="RefSeq" id="WP_087403358.1">
    <property type="nucleotide sequence ID" value="NZ_NFHB01000010.1"/>
</dbReference>
<dbReference type="PROSITE" id="PS51257">
    <property type="entry name" value="PROKAR_LIPOPROTEIN"/>
    <property type="match status" value="1"/>
</dbReference>
<keyword evidence="1" id="KW-0732">Signal</keyword>
<name>A0A1Y3QUR5_9BACT</name>
<dbReference type="Gene3D" id="2.60.120.1130">
    <property type="match status" value="1"/>
</dbReference>
<dbReference type="eggNOG" id="COG1305">
    <property type="taxonomic scope" value="Bacteria"/>
</dbReference>
<dbReference type="Proteomes" id="UP000195772">
    <property type="component" value="Unassembled WGS sequence"/>
</dbReference>
<dbReference type="AlphaFoldDB" id="A0A1Y3QUR5"/>
<sequence length="655" mass="73797">MKKPSLLSLIAAFACVALYAQTPDYRFGKVSAEELRMTSYDKDPDAAAVYLYEENSLFYQIDREIGLTSDYRARIKILKSDGTDQANVSIPYTDEYSVRESVFGIDAVAYNLVDGKIVKTPLKKQYIFTEQVGENHKLVKFSIPEVREGTVIEYKFRKTSKNPTYIPSFRFQHDIPVARCHMQALIPEFFKFNLNLKGYIKVNIEDGSTNGSVGSGSDMISFNVREIKADATDIPALKREAYVWCLNDFRSMLEFELSQIAFPGIPIRSYTSTWENVNDMLKKSSFDTHCRIGNPFKDEVAAIKAGEGSPGEKIHAVLRLVQSKMKWNEKYRLFSQGPRTAAGKGTGSSADINFVLMAALKDAGFQVTPILLSPRHMGRIPYTHPTIDGINAFVVRVSLDEGKYAYVDGTNPNSDIDLLPTELLVDRARVYGVNGDNGWCDLTGIAKNASVINMILKLDTEGTVSGEFIEQHINQPALQANTAYTEVKSKEEYIESLEKEHGIQIEELHLEGTGTKKLVRKYRMSSQPSGTDEFLYVNATIIPFMSTNRLNAQSRTLPIEFSHPMVYSIRCSLELPEGYTVEEMPQNINIFAYEKGANCKYIAQAVGKFIQFNFQYSMERIIYLPSEFDNLNSFFGMVADLSNSQFVIRKNTPQS</sequence>
<evidence type="ECO:0000256" key="1">
    <source>
        <dbReference type="SAM" id="SignalP"/>
    </source>
</evidence>
<dbReference type="Gene3D" id="2.60.40.3140">
    <property type="match status" value="1"/>
</dbReference>
<feature type="domain" description="DUF3857" evidence="2">
    <location>
        <begin position="68"/>
        <end position="228"/>
    </location>
</feature>
<gene>
    <name evidence="3" type="ORF">B5G41_13110</name>
</gene>
<accession>A0A1Y3QUR5</accession>
<feature type="chain" id="PRO_5012689188" description="DUF3857 domain-containing protein" evidence="1">
    <location>
        <begin position="20"/>
        <end position="655"/>
    </location>
</feature>
<proteinExistence type="predicted"/>
<dbReference type="InterPro" id="IPR024618">
    <property type="entry name" value="DUF3857"/>
</dbReference>
<evidence type="ECO:0000313" key="3">
    <source>
        <dbReference type="EMBL" id="OUN02008.1"/>
    </source>
</evidence>
<evidence type="ECO:0000313" key="4">
    <source>
        <dbReference type="Proteomes" id="UP000195772"/>
    </source>
</evidence>
<protein>
    <recommendedName>
        <fullName evidence="2">DUF3857 domain-containing protein</fullName>
    </recommendedName>
</protein>
<reference evidence="4" key="1">
    <citation type="submission" date="2017-04" db="EMBL/GenBank/DDBJ databases">
        <title>Function of individual gut microbiota members based on whole genome sequencing of pure cultures obtained from chicken caecum.</title>
        <authorList>
            <person name="Medvecky M."/>
            <person name="Cejkova D."/>
            <person name="Polansky O."/>
            <person name="Karasova D."/>
            <person name="Kubasova T."/>
            <person name="Cizek A."/>
            <person name="Rychlik I."/>
        </authorList>
    </citation>
    <scope>NUCLEOTIDE SEQUENCE [LARGE SCALE GENOMIC DNA]</scope>
    <source>
        <strain evidence="4">An90</strain>
    </source>
</reference>
<feature type="signal peptide" evidence="1">
    <location>
        <begin position="1"/>
        <end position="19"/>
    </location>
</feature>
<dbReference type="Pfam" id="PF12969">
    <property type="entry name" value="DUF3857"/>
    <property type="match status" value="1"/>
</dbReference>
<dbReference type="Gene3D" id="3.10.620.30">
    <property type="match status" value="1"/>
</dbReference>
<comment type="caution">
    <text evidence="3">The sequence shown here is derived from an EMBL/GenBank/DDBJ whole genome shotgun (WGS) entry which is preliminary data.</text>
</comment>